<dbReference type="Proteomes" id="UP000054270">
    <property type="component" value="Unassembled WGS sequence"/>
</dbReference>
<evidence type="ECO:0000256" key="1">
    <source>
        <dbReference type="SAM" id="MobiDB-lite"/>
    </source>
</evidence>
<reference evidence="3" key="1">
    <citation type="submission" date="2014-04" db="EMBL/GenBank/DDBJ databases">
        <title>Evolutionary Origins and Diversification of the Mycorrhizal Mutualists.</title>
        <authorList>
            <consortium name="DOE Joint Genome Institute"/>
            <consortium name="Mycorrhizal Genomics Consortium"/>
            <person name="Kohler A."/>
            <person name="Kuo A."/>
            <person name="Nagy L.G."/>
            <person name="Floudas D."/>
            <person name="Copeland A."/>
            <person name="Barry K.W."/>
            <person name="Cichocki N."/>
            <person name="Veneault-Fourrey C."/>
            <person name="LaButti K."/>
            <person name="Lindquist E.A."/>
            <person name="Lipzen A."/>
            <person name="Lundell T."/>
            <person name="Morin E."/>
            <person name="Murat C."/>
            <person name="Riley R."/>
            <person name="Ohm R."/>
            <person name="Sun H."/>
            <person name="Tunlid A."/>
            <person name="Henrissat B."/>
            <person name="Grigoriev I.V."/>
            <person name="Hibbett D.S."/>
            <person name="Martin F."/>
        </authorList>
    </citation>
    <scope>NUCLEOTIDE SEQUENCE [LARGE SCALE GENOMIC DNA]</scope>
    <source>
        <strain evidence="3">FD-334 SS-4</strain>
    </source>
</reference>
<feature type="region of interest" description="Disordered" evidence="1">
    <location>
        <begin position="1"/>
        <end position="20"/>
    </location>
</feature>
<proteinExistence type="predicted"/>
<dbReference type="EMBL" id="KN817533">
    <property type="protein sequence ID" value="KJA25197.1"/>
    <property type="molecule type" value="Genomic_DNA"/>
</dbReference>
<evidence type="ECO:0000313" key="3">
    <source>
        <dbReference type="Proteomes" id="UP000054270"/>
    </source>
</evidence>
<accession>A0A0D2LD07</accession>
<organism evidence="2 3">
    <name type="scientific">Hypholoma sublateritium (strain FD-334 SS-4)</name>
    <dbReference type="NCBI Taxonomy" id="945553"/>
    <lineage>
        <taxon>Eukaryota</taxon>
        <taxon>Fungi</taxon>
        <taxon>Dikarya</taxon>
        <taxon>Basidiomycota</taxon>
        <taxon>Agaricomycotina</taxon>
        <taxon>Agaricomycetes</taxon>
        <taxon>Agaricomycetidae</taxon>
        <taxon>Agaricales</taxon>
        <taxon>Agaricineae</taxon>
        <taxon>Strophariaceae</taxon>
        <taxon>Hypholoma</taxon>
    </lineage>
</organism>
<name>A0A0D2LD07_HYPSF</name>
<sequence>MTGFRETASLSESTLPDYPHTILQPSPVASRRFPPPVQDFHPSRDAAQCVHLHPSVFSPPPKAKNLVLPTHGERLAQRHASRYASSPRTLVCTTHHPRVG</sequence>
<keyword evidence="3" id="KW-1185">Reference proteome</keyword>
<evidence type="ECO:0000313" key="2">
    <source>
        <dbReference type="EMBL" id="KJA25197.1"/>
    </source>
</evidence>
<gene>
    <name evidence="2" type="ORF">HYPSUDRAFT_38150</name>
</gene>
<dbReference type="AlphaFoldDB" id="A0A0D2LD07"/>
<protein>
    <submittedName>
        <fullName evidence="2">Uncharacterized protein</fullName>
    </submittedName>
</protein>